<evidence type="ECO:0000313" key="1">
    <source>
        <dbReference type="EMBL" id="OWZ16208.1"/>
    </source>
</evidence>
<protein>
    <submittedName>
        <fullName evidence="1">Uncharacterized protein</fullName>
    </submittedName>
</protein>
<dbReference type="AlphaFoldDB" id="A0A225WG24"/>
<accession>A0A225WG24</accession>
<organism evidence="1 2">
    <name type="scientific">Phytophthora megakarya</name>
    <dbReference type="NCBI Taxonomy" id="4795"/>
    <lineage>
        <taxon>Eukaryota</taxon>
        <taxon>Sar</taxon>
        <taxon>Stramenopiles</taxon>
        <taxon>Oomycota</taxon>
        <taxon>Peronosporomycetes</taxon>
        <taxon>Peronosporales</taxon>
        <taxon>Peronosporaceae</taxon>
        <taxon>Phytophthora</taxon>
    </lineage>
</organism>
<gene>
    <name evidence="1" type="ORF">PHMEG_00010029</name>
</gene>
<dbReference type="EMBL" id="NBNE01000976">
    <property type="protein sequence ID" value="OWZ16208.1"/>
    <property type="molecule type" value="Genomic_DNA"/>
</dbReference>
<sequence>MSTNDFVLGERRRALALADSLAADRHDCTMDSSCSSLLEWDNAHILDGAGYPVLGKTQKALTTSMRDLRRQAWISHIGVKERHKQTIMADVFNPTTLLGWNGKEKRFYWRTIAYVRHTNARQHLINIEWPPRCWICPDQPIDTQAQRFGAGGRCCERTQALRYHIASAIEGILTEQWVPDQENYVPGLDHDMAIAVHLPTRSLRQSPSNMHVMWRPLMTAGPGIWISARNLSDIVRPSMIEYGSHLITLESQTRFIRPGGRLLPSFVYIMVVAYVTRL</sequence>
<keyword evidence="2" id="KW-1185">Reference proteome</keyword>
<dbReference type="Proteomes" id="UP000198211">
    <property type="component" value="Unassembled WGS sequence"/>
</dbReference>
<name>A0A225WG24_9STRA</name>
<comment type="caution">
    <text evidence="1">The sequence shown here is derived from an EMBL/GenBank/DDBJ whole genome shotgun (WGS) entry which is preliminary data.</text>
</comment>
<reference evidence="2" key="1">
    <citation type="submission" date="2017-03" db="EMBL/GenBank/DDBJ databases">
        <title>Phytopthora megakarya and P. palmivora, two closely related causual agents of cacao black pod achieved similar genome size and gene model numbers by different mechanisms.</title>
        <authorList>
            <person name="Ali S."/>
            <person name="Shao J."/>
            <person name="Larry D.J."/>
            <person name="Kronmiller B."/>
            <person name="Shen D."/>
            <person name="Strem M.D."/>
            <person name="Melnick R.L."/>
            <person name="Guiltinan M.J."/>
            <person name="Tyler B.M."/>
            <person name="Meinhardt L.W."/>
            <person name="Bailey B.A."/>
        </authorList>
    </citation>
    <scope>NUCLEOTIDE SEQUENCE [LARGE SCALE GENOMIC DNA]</scope>
    <source>
        <strain evidence="2">zdho120</strain>
    </source>
</reference>
<evidence type="ECO:0000313" key="2">
    <source>
        <dbReference type="Proteomes" id="UP000198211"/>
    </source>
</evidence>
<proteinExistence type="predicted"/>